<dbReference type="RefSeq" id="WP_090310141.1">
    <property type="nucleotide sequence ID" value="NZ_FNFE01000005.1"/>
</dbReference>
<dbReference type="InterPro" id="IPR002347">
    <property type="entry name" value="SDR_fam"/>
</dbReference>
<dbReference type="PROSITE" id="PS00061">
    <property type="entry name" value="ADH_SHORT"/>
    <property type="match status" value="1"/>
</dbReference>
<evidence type="ECO:0000313" key="4">
    <source>
        <dbReference type="Proteomes" id="UP000198882"/>
    </source>
</evidence>
<dbReference type="InterPro" id="IPR020904">
    <property type="entry name" value="Sc_DH/Rdtase_CS"/>
</dbReference>
<dbReference type="STRING" id="1095776.SAMN04515672_3381"/>
<evidence type="ECO:0000256" key="2">
    <source>
        <dbReference type="RuleBase" id="RU000363"/>
    </source>
</evidence>
<proteinExistence type="inferred from homology"/>
<dbReference type="Proteomes" id="UP000198882">
    <property type="component" value="Unassembled WGS sequence"/>
</dbReference>
<dbReference type="PRINTS" id="PR00081">
    <property type="entry name" value="GDHRDH"/>
</dbReference>
<dbReference type="Gene3D" id="3.40.50.720">
    <property type="entry name" value="NAD(P)-binding Rossmann-like Domain"/>
    <property type="match status" value="1"/>
</dbReference>
<dbReference type="PRINTS" id="PR00080">
    <property type="entry name" value="SDRFAMILY"/>
</dbReference>
<accession>A0A1G9D194</accession>
<dbReference type="OrthoDB" id="281764at2157"/>
<dbReference type="InterPro" id="IPR036291">
    <property type="entry name" value="NAD(P)-bd_dom_sf"/>
</dbReference>
<name>A0A1G9D194_9EURY</name>
<evidence type="ECO:0000313" key="3">
    <source>
        <dbReference type="EMBL" id="SDK57435.1"/>
    </source>
</evidence>
<dbReference type="PANTHER" id="PTHR42760">
    <property type="entry name" value="SHORT-CHAIN DEHYDROGENASES/REDUCTASES FAMILY MEMBER"/>
    <property type="match status" value="1"/>
</dbReference>
<protein>
    <submittedName>
        <fullName evidence="3">NAD(P)-dependent dehydrogenase, short-chain alcohol dehydrogenase family</fullName>
    </submittedName>
</protein>
<gene>
    <name evidence="3" type="ORF">SAMN04515672_3381</name>
</gene>
<keyword evidence="4" id="KW-1185">Reference proteome</keyword>
<dbReference type="SUPFAM" id="SSF51735">
    <property type="entry name" value="NAD(P)-binding Rossmann-fold domains"/>
    <property type="match status" value="1"/>
</dbReference>
<organism evidence="3 4">
    <name type="scientific">Natronorubrum texcoconense</name>
    <dbReference type="NCBI Taxonomy" id="1095776"/>
    <lineage>
        <taxon>Archaea</taxon>
        <taxon>Methanobacteriati</taxon>
        <taxon>Methanobacteriota</taxon>
        <taxon>Stenosarchaea group</taxon>
        <taxon>Halobacteria</taxon>
        <taxon>Halobacteriales</taxon>
        <taxon>Natrialbaceae</taxon>
        <taxon>Natronorubrum</taxon>
    </lineage>
</organism>
<evidence type="ECO:0000256" key="1">
    <source>
        <dbReference type="ARBA" id="ARBA00006484"/>
    </source>
</evidence>
<dbReference type="FunFam" id="3.40.50.720:FF:000084">
    <property type="entry name" value="Short-chain dehydrogenase reductase"/>
    <property type="match status" value="1"/>
</dbReference>
<dbReference type="AlphaFoldDB" id="A0A1G9D194"/>
<dbReference type="GO" id="GO:0016616">
    <property type="term" value="F:oxidoreductase activity, acting on the CH-OH group of donors, NAD or NADP as acceptor"/>
    <property type="evidence" value="ECO:0007669"/>
    <property type="project" value="TreeGrafter"/>
</dbReference>
<comment type="similarity">
    <text evidence="1 2">Belongs to the short-chain dehydrogenases/reductases (SDR) family.</text>
</comment>
<dbReference type="EMBL" id="FNFE01000005">
    <property type="protein sequence ID" value="SDK57435.1"/>
    <property type="molecule type" value="Genomic_DNA"/>
</dbReference>
<dbReference type="NCBIfam" id="NF005559">
    <property type="entry name" value="PRK07231.1"/>
    <property type="match status" value="1"/>
</dbReference>
<sequence length="273" mass="29074">MSDKLAGKTAVVTGSSSGIGAAIATGFAEEGANVVTNSRAKERAETTAAEIREDGGSAIAVEGDISDPDDVSALVEAAVDEYGSLDIMVNNAGISVIEPAMEMDPEDWQNVIDVNLSGVFYGAQAAGRQMIEQGTGGQIINISSIFGKIGIQGRSPYNASKGGVNNLTRNLAVELAEHDIHVNALAPGFIRTQLDEQTRDSDDRDTVLDEDEWPYYGYDDQHIENRVPLNRFGTLEEMQTVALFLASGDHYTTGEILNADGGWLAFGWGSKGR</sequence>
<reference evidence="4" key="1">
    <citation type="submission" date="2016-10" db="EMBL/GenBank/DDBJ databases">
        <authorList>
            <person name="Varghese N."/>
            <person name="Submissions S."/>
        </authorList>
    </citation>
    <scope>NUCLEOTIDE SEQUENCE [LARGE SCALE GENOMIC DNA]</scope>
    <source>
        <strain evidence="4">B4,CECT 8067,JCM 17497</strain>
    </source>
</reference>
<dbReference type="Pfam" id="PF00106">
    <property type="entry name" value="adh_short"/>
    <property type="match status" value="1"/>
</dbReference>